<protein>
    <recommendedName>
        <fullName evidence="3">tRNA threonylcarbamoyladenosine biosynthesis protein TsaE</fullName>
    </recommendedName>
    <alternativeName>
        <fullName evidence="11">t(6)A37 threonylcarbamoyladenosine biosynthesis protein TsaE</fullName>
    </alternativeName>
</protein>
<dbReference type="GeneID" id="303223174"/>
<dbReference type="SUPFAM" id="SSF52540">
    <property type="entry name" value="P-loop containing nucleoside triphosphate hydrolases"/>
    <property type="match status" value="1"/>
</dbReference>
<keyword evidence="7" id="KW-0547">Nucleotide-binding</keyword>
<evidence type="ECO:0000256" key="10">
    <source>
        <dbReference type="ARBA" id="ARBA00024908"/>
    </source>
</evidence>
<keyword evidence="5" id="KW-0819">tRNA processing</keyword>
<evidence type="ECO:0000256" key="12">
    <source>
        <dbReference type="SAM" id="MobiDB-lite"/>
    </source>
</evidence>
<dbReference type="AlphaFoldDB" id="A0A2H1IE33"/>
<feature type="region of interest" description="Disordered" evidence="12">
    <location>
        <begin position="133"/>
        <end position="187"/>
    </location>
</feature>
<evidence type="ECO:0000256" key="6">
    <source>
        <dbReference type="ARBA" id="ARBA00022723"/>
    </source>
</evidence>
<evidence type="ECO:0000256" key="11">
    <source>
        <dbReference type="ARBA" id="ARBA00032441"/>
    </source>
</evidence>
<dbReference type="Pfam" id="PF02367">
    <property type="entry name" value="TsaE"/>
    <property type="match status" value="1"/>
</dbReference>
<dbReference type="Proteomes" id="UP000234498">
    <property type="component" value="Unassembled WGS sequence"/>
</dbReference>
<comment type="similarity">
    <text evidence="2">Belongs to the TsaE family.</text>
</comment>
<gene>
    <name evidence="13" type="ORF">BLIN101_01099</name>
</gene>
<evidence type="ECO:0000256" key="1">
    <source>
        <dbReference type="ARBA" id="ARBA00004496"/>
    </source>
</evidence>
<dbReference type="GO" id="GO:0002949">
    <property type="term" value="P:tRNA threonylcarbamoyladenosine modification"/>
    <property type="evidence" value="ECO:0007669"/>
    <property type="project" value="InterPro"/>
</dbReference>
<dbReference type="PANTHER" id="PTHR33540:SF2">
    <property type="entry name" value="TRNA THREONYLCARBAMOYLADENOSINE BIOSYNTHESIS PROTEIN TSAE"/>
    <property type="match status" value="1"/>
</dbReference>
<evidence type="ECO:0000313" key="13">
    <source>
        <dbReference type="EMBL" id="SMX73453.1"/>
    </source>
</evidence>
<evidence type="ECO:0000256" key="7">
    <source>
        <dbReference type="ARBA" id="ARBA00022741"/>
    </source>
</evidence>
<dbReference type="RefSeq" id="WP_101594194.1">
    <property type="nucleotide sequence ID" value="NZ_CP026734.1"/>
</dbReference>
<comment type="function">
    <text evidence="10">Required for the formation of a threonylcarbamoyl group on adenosine at position 37 (t(6)A37) in tRNAs that read codons beginning with adenine. Is involved in the transfer of the threonylcarbamoyl moiety of threonylcarbamoyl-AMP (TC-AMP) to the N6 group of A37, together with TsaD and TsaB. TsaE seems to play an indirect role in the t(6)A biosynthesis pathway, possibly in regulating the core enzymatic function of TsaD.</text>
</comment>
<evidence type="ECO:0000313" key="14">
    <source>
        <dbReference type="Proteomes" id="UP000234498"/>
    </source>
</evidence>
<evidence type="ECO:0000256" key="2">
    <source>
        <dbReference type="ARBA" id="ARBA00007599"/>
    </source>
</evidence>
<accession>A0A2H1IE33</accession>
<comment type="subcellular location">
    <subcellularLocation>
        <location evidence="1">Cytoplasm</location>
    </subcellularLocation>
</comment>
<dbReference type="OrthoDB" id="9800307at2"/>
<keyword evidence="6" id="KW-0479">Metal-binding</keyword>
<reference evidence="13 14" key="1">
    <citation type="submission" date="2017-03" db="EMBL/GenBank/DDBJ databases">
        <authorList>
            <person name="Afonso C.L."/>
            <person name="Miller P.J."/>
            <person name="Scott M.A."/>
            <person name="Spackman E."/>
            <person name="Goraichik I."/>
            <person name="Dimitrov K.M."/>
            <person name="Suarez D.L."/>
            <person name="Swayne D.E."/>
        </authorList>
    </citation>
    <scope>NUCLEOTIDE SEQUENCE [LARGE SCALE GENOMIC DNA]</scope>
    <source>
        <strain evidence="13 14">Mu101</strain>
    </source>
</reference>
<sequence>MRVHLESLEQMRTFAAALAEHLRAGDLLILTGNLGAGKTTFTQSLGKTLDVAGRITSPTFVIAREHPSRTGGPALVHVDAYRLADGEELEDLDLDSELDESITVVEWGAGMAEQLSSDHLDITITPVWDEIAEGGKADGEPVGANDEDEPEDEPGDAPEDEPEDAPEDEPEAERRTVDLTGRGAAWAERMPAVEAAVSALAGVRVDDLSPADLPAEDFANEGDES</sequence>
<evidence type="ECO:0000256" key="9">
    <source>
        <dbReference type="ARBA" id="ARBA00022842"/>
    </source>
</evidence>
<organism evidence="13 14">
    <name type="scientific">Brevibacterium linens</name>
    <dbReference type="NCBI Taxonomy" id="1703"/>
    <lineage>
        <taxon>Bacteria</taxon>
        <taxon>Bacillati</taxon>
        <taxon>Actinomycetota</taxon>
        <taxon>Actinomycetes</taxon>
        <taxon>Micrococcales</taxon>
        <taxon>Brevibacteriaceae</taxon>
        <taxon>Brevibacterium</taxon>
    </lineage>
</organism>
<dbReference type="PANTHER" id="PTHR33540">
    <property type="entry name" value="TRNA THREONYLCARBAMOYLADENOSINE BIOSYNTHESIS PROTEIN TSAE"/>
    <property type="match status" value="1"/>
</dbReference>
<evidence type="ECO:0000256" key="3">
    <source>
        <dbReference type="ARBA" id="ARBA00019010"/>
    </source>
</evidence>
<keyword evidence="8" id="KW-0067">ATP-binding</keyword>
<feature type="compositionally biased region" description="Acidic residues" evidence="12">
    <location>
        <begin position="145"/>
        <end position="171"/>
    </location>
</feature>
<evidence type="ECO:0000256" key="4">
    <source>
        <dbReference type="ARBA" id="ARBA00022490"/>
    </source>
</evidence>
<dbReference type="Gene3D" id="3.40.50.300">
    <property type="entry name" value="P-loop containing nucleotide triphosphate hydrolases"/>
    <property type="match status" value="1"/>
</dbReference>
<dbReference type="GO" id="GO:0005737">
    <property type="term" value="C:cytoplasm"/>
    <property type="evidence" value="ECO:0007669"/>
    <property type="project" value="UniProtKB-SubCell"/>
</dbReference>
<evidence type="ECO:0000256" key="8">
    <source>
        <dbReference type="ARBA" id="ARBA00022840"/>
    </source>
</evidence>
<proteinExistence type="inferred from homology"/>
<keyword evidence="9" id="KW-0460">Magnesium</keyword>
<evidence type="ECO:0000256" key="5">
    <source>
        <dbReference type="ARBA" id="ARBA00022694"/>
    </source>
</evidence>
<dbReference type="GO" id="GO:0046872">
    <property type="term" value="F:metal ion binding"/>
    <property type="evidence" value="ECO:0007669"/>
    <property type="project" value="UniProtKB-KW"/>
</dbReference>
<dbReference type="InterPro" id="IPR003442">
    <property type="entry name" value="T6A_TsaE"/>
</dbReference>
<dbReference type="NCBIfam" id="TIGR00150">
    <property type="entry name" value="T6A_YjeE"/>
    <property type="match status" value="1"/>
</dbReference>
<dbReference type="GO" id="GO:0005524">
    <property type="term" value="F:ATP binding"/>
    <property type="evidence" value="ECO:0007669"/>
    <property type="project" value="UniProtKB-KW"/>
</dbReference>
<dbReference type="InterPro" id="IPR027417">
    <property type="entry name" value="P-loop_NTPase"/>
</dbReference>
<dbReference type="EMBL" id="FXZA01000003">
    <property type="protein sequence ID" value="SMX73453.1"/>
    <property type="molecule type" value="Genomic_DNA"/>
</dbReference>
<name>A0A2H1IE33_BRELN</name>
<keyword evidence="4" id="KW-0963">Cytoplasm</keyword>